<dbReference type="InterPro" id="IPR035940">
    <property type="entry name" value="CAP_sf"/>
</dbReference>
<reference evidence="4" key="1">
    <citation type="submission" date="2023-01" db="EMBL/GenBank/DDBJ databases">
        <title>Genome assembly of the deep-sea coral Lophelia pertusa.</title>
        <authorList>
            <person name="Herrera S."/>
            <person name="Cordes E."/>
        </authorList>
    </citation>
    <scope>NUCLEOTIDE SEQUENCE</scope>
    <source>
        <strain evidence="4">USNM1676648</strain>
        <tissue evidence="4">Polyp</tissue>
    </source>
</reference>
<protein>
    <recommendedName>
        <fullName evidence="3">SCP domain-containing protein</fullName>
    </recommendedName>
</protein>
<dbReference type="OrthoDB" id="337038at2759"/>
<feature type="signal peptide" evidence="2">
    <location>
        <begin position="1"/>
        <end position="18"/>
    </location>
</feature>
<sequence>MTNMWLYYLLLVVGVAQAEFTKEEEKGVSKHNEFRKKHGSPAMKLDRTMCNEAKAYAAKLAAMGTLEHSSKEERHGQGENLSYGCSPTSAQSIEEAVTNW</sequence>
<evidence type="ECO:0000259" key="3">
    <source>
        <dbReference type="Pfam" id="PF00188"/>
    </source>
</evidence>
<feature type="chain" id="PRO_5040912705" description="SCP domain-containing protein" evidence="2">
    <location>
        <begin position="19"/>
        <end position="100"/>
    </location>
</feature>
<proteinExistence type="predicted"/>
<keyword evidence="5" id="KW-1185">Reference proteome</keyword>
<dbReference type="Gene3D" id="3.40.33.10">
    <property type="entry name" value="CAP"/>
    <property type="match status" value="1"/>
</dbReference>
<organism evidence="4 5">
    <name type="scientific">Desmophyllum pertusum</name>
    <dbReference type="NCBI Taxonomy" id="174260"/>
    <lineage>
        <taxon>Eukaryota</taxon>
        <taxon>Metazoa</taxon>
        <taxon>Cnidaria</taxon>
        <taxon>Anthozoa</taxon>
        <taxon>Hexacorallia</taxon>
        <taxon>Scleractinia</taxon>
        <taxon>Caryophylliina</taxon>
        <taxon>Caryophylliidae</taxon>
        <taxon>Desmophyllum</taxon>
    </lineage>
</organism>
<dbReference type="SUPFAM" id="SSF55797">
    <property type="entry name" value="PR-1-like"/>
    <property type="match status" value="1"/>
</dbReference>
<evidence type="ECO:0000256" key="2">
    <source>
        <dbReference type="SAM" id="SignalP"/>
    </source>
</evidence>
<dbReference type="AlphaFoldDB" id="A0A9X0CTB6"/>
<evidence type="ECO:0000256" key="1">
    <source>
        <dbReference type="SAM" id="MobiDB-lite"/>
    </source>
</evidence>
<evidence type="ECO:0000313" key="4">
    <source>
        <dbReference type="EMBL" id="KAJ7374790.1"/>
    </source>
</evidence>
<gene>
    <name evidence="4" type="ORF">OS493_005140</name>
</gene>
<feature type="domain" description="SCP" evidence="3">
    <location>
        <begin position="29"/>
        <end position="100"/>
    </location>
</feature>
<comment type="caution">
    <text evidence="4">The sequence shown here is derived from an EMBL/GenBank/DDBJ whole genome shotgun (WGS) entry which is preliminary data.</text>
</comment>
<keyword evidence="2" id="KW-0732">Signal</keyword>
<feature type="region of interest" description="Disordered" evidence="1">
    <location>
        <begin position="67"/>
        <end position="87"/>
    </location>
</feature>
<dbReference type="Pfam" id="PF00188">
    <property type="entry name" value="CAP"/>
    <property type="match status" value="1"/>
</dbReference>
<dbReference type="InterPro" id="IPR014044">
    <property type="entry name" value="CAP_dom"/>
</dbReference>
<feature type="compositionally biased region" description="Basic and acidic residues" evidence="1">
    <location>
        <begin position="68"/>
        <end position="77"/>
    </location>
</feature>
<evidence type="ECO:0000313" key="5">
    <source>
        <dbReference type="Proteomes" id="UP001163046"/>
    </source>
</evidence>
<name>A0A9X0CTB6_9CNID</name>
<dbReference type="EMBL" id="MU826827">
    <property type="protein sequence ID" value="KAJ7374790.1"/>
    <property type="molecule type" value="Genomic_DNA"/>
</dbReference>
<dbReference type="Proteomes" id="UP001163046">
    <property type="component" value="Unassembled WGS sequence"/>
</dbReference>
<accession>A0A9X0CTB6</accession>